<dbReference type="VEuPathDB" id="VectorBase:PPAI004417"/>
<organism evidence="1 2">
    <name type="scientific">Phlebotomus papatasi</name>
    <name type="common">Sandfly</name>
    <dbReference type="NCBI Taxonomy" id="29031"/>
    <lineage>
        <taxon>Eukaryota</taxon>
        <taxon>Metazoa</taxon>
        <taxon>Ecdysozoa</taxon>
        <taxon>Arthropoda</taxon>
        <taxon>Hexapoda</taxon>
        <taxon>Insecta</taxon>
        <taxon>Pterygota</taxon>
        <taxon>Neoptera</taxon>
        <taxon>Endopterygota</taxon>
        <taxon>Diptera</taxon>
        <taxon>Nematocera</taxon>
        <taxon>Psychodoidea</taxon>
        <taxon>Psychodidae</taxon>
        <taxon>Phlebotomus</taxon>
        <taxon>Phlebotomus</taxon>
    </lineage>
</organism>
<dbReference type="VEuPathDB" id="VectorBase:PPAPM1_006840"/>
<evidence type="ECO:0000313" key="1">
    <source>
        <dbReference type="EnsemblMetazoa" id="PPAI004417-PA"/>
    </source>
</evidence>
<accession>A0A1B0GN57</accession>
<dbReference type="EnsemblMetazoa" id="PPAI004417-RA">
    <property type="protein sequence ID" value="PPAI004417-PA"/>
    <property type="gene ID" value="PPAI004417"/>
</dbReference>
<dbReference type="EMBL" id="AJVK01004378">
    <property type="status" value="NOT_ANNOTATED_CDS"/>
    <property type="molecule type" value="Genomic_DNA"/>
</dbReference>
<keyword evidence="2" id="KW-1185">Reference proteome</keyword>
<name>A0A1B0GN57_PHLPP</name>
<reference evidence="1" key="1">
    <citation type="submission" date="2022-08" db="UniProtKB">
        <authorList>
            <consortium name="EnsemblMetazoa"/>
        </authorList>
    </citation>
    <scope>IDENTIFICATION</scope>
    <source>
        <strain evidence="1">Israel</strain>
    </source>
</reference>
<evidence type="ECO:0000313" key="2">
    <source>
        <dbReference type="Proteomes" id="UP000092462"/>
    </source>
</evidence>
<protein>
    <submittedName>
        <fullName evidence="1">Uncharacterized protein</fullName>
    </submittedName>
</protein>
<dbReference type="Proteomes" id="UP000092462">
    <property type="component" value="Unassembled WGS sequence"/>
</dbReference>
<proteinExistence type="predicted"/>
<dbReference type="AlphaFoldDB" id="A0A1B0GN57"/>
<sequence length="62" mass="7011">MEENPWATHINEQYLLGISHVLDYIKSEAYRILYNRHAAAGRSGLTVPPKADKSKKASRARS</sequence>